<organism evidence="1">
    <name type="scientific">Mantoniella tinhauana virus 1</name>
    <dbReference type="NCBI Taxonomy" id="3111543"/>
    <lineage>
        <taxon>Viruses</taxon>
    </lineage>
</organism>
<proteinExistence type="predicted"/>
<sequence length="239" mass="27418">MKRSRNNNNNINRPRKVSGREVTIEPIKIGHGMVCFKAGVPRYLQMAKDRFDNQGIVSVYMDYTIETNNYGMTKNINRMVKRMGTPNVNSRINPTPQPHFIMVGMRWPSGGHAVSILVDPRPESMRIWVFDPAGEASRTSVFGHTMREKIIPILRNMWNIPPQRVRYYNGPNLQANNTRGTCTTYYVTFMDMIPYLLSGTANINQITQLAGMNSTAIRQFFLNFPRTSTTRIVARNVRN</sequence>
<evidence type="ECO:0008006" key="2">
    <source>
        <dbReference type="Google" id="ProtNLM"/>
    </source>
</evidence>
<evidence type="ECO:0000313" key="1">
    <source>
        <dbReference type="EMBL" id="XAO13473.1"/>
    </source>
</evidence>
<reference evidence="1" key="1">
    <citation type="submission" date="2024-01" db="EMBL/GenBank/DDBJ databases">
        <title>Genomic and biogeographic characterisation of Mantoniella tinhauana virus 1, the first discovered Mantoniella-infecting prasinovirus.</title>
        <authorList>
            <person name="Rey Redondo E."/>
            <person name="Yung C.C.M."/>
        </authorList>
    </citation>
    <scope>NUCLEOTIDE SEQUENCE</scope>
    <source>
        <strain evidence="1">Lau Fau Shan</strain>
    </source>
</reference>
<dbReference type="EMBL" id="PP130629">
    <property type="protein sequence ID" value="XAO13473.1"/>
    <property type="molecule type" value="Genomic_DNA"/>
</dbReference>
<name>A0AB38ZM65_9VIRU</name>
<accession>A0AB38ZM65</accession>
<protein>
    <recommendedName>
        <fullName evidence="2">Capsid protein</fullName>
    </recommendedName>
</protein>